<sequence length="134" mass="16036">MLTQEDFYINKYAQEKIELTKFLIWFDSKNEVDQKMIIRHIGEYIKQAIPDKVNWNQNEINCIIPSVPLKQSFTPIILLKTKPLKIALEKIYNLPKEENKKSMIALISIFKHMDQIRRNTECKDGCNHEWHNIY</sequence>
<evidence type="ECO:0000313" key="2">
    <source>
        <dbReference type="Proteomes" id="UP001501126"/>
    </source>
</evidence>
<proteinExistence type="predicted"/>
<dbReference type="InterPro" id="IPR046002">
    <property type="entry name" value="DUF5958"/>
</dbReference>
<gene>
    <name evidence="1" type="ORF">GCM10009118_20110</name>
</gene>
<dbReference type="EMBL" id="BAAAFH010000011">
    <property type="protein sequence ID" value="GAA0875602.1"/>
    <property type="molecule type" value="Genomic_DNA"/>
</dbReference>
<organism evidence="1 2">
    <name type="scientific">Wandonia haliotis</name>
    <dbReference type="NCBI Taxonomy" id="574963"/>
    <lineage>
        <taxon>Bacteria</taxon>
        <taxon>Pseudomonadati</taxon>
        <taxon>Bacteroidota</taxon>
        <taxon>Flavobacteriia</taxon>
        <taxon>Flavobacteriales</taxon>
        <taxon>Crocinitomicaceae</taxon>
        <taxon>Wandonia</taxon>
    </lineage>
</organism>
<dbReference type="Proteomes" id="UP001501126">
    <property type="component" value="Unassembled WGS sequence"/>
</dbReference>
<dbReference type="Pfam" id="PF19383">
    <property type="entry name" value="DUF5958"/>
    <property type="match status" value="1"/>
</dbReference>
<evidence type="ECO:0000313" key="1">
    <source>
        <dbReference type="EMBL" id="GAA0875602.1"/>
    </source>
</evidence>
<comment type="caution">
    <text evidence="1">The sequence shown here is derived from an EMBL/GenBank/DDBJ whole genome shotgun (WGS) entry which is preliminary data.</text>
</comment>
<reference evidence="1 2" key="1">
    <citation type="journal article" date="2019" name="Int. J. Syst. Evol. Microbiol.">
        <title>The Global Catalogue of Microorganisms (GCM) 10K type strain sequencing project: providing services to taxonomists for standard genome sequencing and annotation.</title>
        <authorList>
            <consortium name="The Broad Institute Genomics Platform"/>
            <consortium name="The Broad Institute Genome Sequencing Center for Infectious Disease"/>
            <person name="Wu L."/>
            <person name="Ma J."/>
        </authorList>
    </citation>
    <scope>NUCLEOTIDE SEQUENCE [LARGE SCALE GENOMIC DNA]</scope>
    <source>
        <strain evidence="1 2">JCM 16083</strain>
    </source>
</reference>
<keyword evidence="2" id="KW-1185">Reference proteome</keyword>
<dbReference type="RefSeq" id="WP_343787260.1">
    <property type="nucleotide sequence ID" value="NZ_BAAAFH010000011.1"/>
</dbReference>
<accession>A0ABN1MQW1</accession>
<name>A0ABN1MQW1_9FLAO</name>
<protein>
    <submittedName>
        <fullName evidence="1">Uncharacterized protein</fullName>
    </submittedName>
</protein>